<comment type="caution">
    <text evidence="2">The sequence shown here is derived from an EMBL/GenBank/DDBJ whole genome shotgun (WGS) entry which is preliminary data.</text>
</comment>
<feature type="region of interest" description="Disordered" evidence="1">
    <location>
        <begin position="148"/>
        <end position="177"/>
    </location>
</feature>
<evidence type="ECO:0000313" key="3">
    <source>
        <dbReference type="Proteomes" id="UP001586593"/>
    </source>
</evidence>
<keyword evidence="3" id="KW-1185">Reference proteome</keyword>
<organism evidence="2 3">
    <name type="scientific">Phialemonium thermophilum</name>
    <dbReference type="NCBI Taxonomy" id="223376"/>
    <lineage>
        <taxon>Eukaryota</taxon>
        <taxon>Fungi</taxon>
        <taxon>Dikarya</taxon>
        <taxon>Ascomycota</taxon>
        <taxon>Pezizomycotina</taxon>
        <taxon>Sordariomycetes</taxon>
        <taxon>Sordariomycetidae</taxon>
        <taxon>Cephalothecales</taxon>
        <taxon>Cephalothecaceae</taxon>
        <taxon>Phialemonium</taxon>
    </lineage>
</organism>
<feature type="compositionally biased region" description="Low complexity" evidence="1">
    <location>
        <begin position="102"/>
        <end position="111"/>
    </location>
</feature>
<dbReference type="Proteomes" id="UP001586593">
    <property type="component" value="Unassembled WGS sequence"/>
</dbReference>
<evidence type="ECO:0000256" key="1">
    <source>
        <dbReference type="SAM" id="MobiDB-lite"/>
    </source>
</evidence>
<proteinExistence type="predicted"/>
<accession>A0ABR3VT27</accession>
<evidence type="ECO:0000313" key="2">
    <source>
        <dbReference type="EMBL" id="KAL1844838.1"/>
    </source>
</evidence>
<feature type="region of interest" description="Disordered" evidence="1">
    <location>
        <begin position="49"/>
        <end position="127"/>
    </location>
</feature>
<name>A0ABR3VT27_9PEZI</name>
<dbReference type="EMBL" id="JAZHXJ010001428">
    <property type="protein sequence ID" value="KAL1844838.1"/>
    <property type="molecule type" value="Genomic_DNA"/>
</dbReference>
<feature type="compositionally biased region" description="Gly residues" evidence="1">
    <location>
        <begin position="148"/>
        <end position="160"/>
    </location>
</feature>
<sequence length="227" mass="23737">MDPLTQGTSTPSCRALLLRRVREPALRRASASDPRQLGLRLLLRPLLAPPRRDCRVGPPTAAHRHRHRGPERQRPLRGTRHGAPAAAGGRDAGHRRGGGPQQGPRRVLPGARAGGAEPGRSRDGAAVRGAGAGELGAVSGVRPRAGATGAGLAEGAGRSGAVGASRREDHRHTLGHGSEGRIAVLGPLRLDAGNVPLAGRQRMKSRFRSPNLALGCADSPYLVEWQT</sequence>
<feature type="compositionally biased region" description="Basic residues" evidence="1">
    <location>
        <begin position="62"/>
        <end position="80"/>
    </location>
</feature>
<gene>
    <name evidence="2" type="ORF">VTK73DRAFT_1691</name>
</gene>
<reference evidence="2 3" key="1">
    <citation type="journal article" date="2024" name="Commun. Biol.">
        <title>Comparative genomic analysis of thermophilic fungi reveals convergent evolutionary adaptations and gene losses.</title>
        <authorList>
            <person name="Steindorff A.S."/>
            <person name="Aguilar-Pontes M.V."/>
            <person name="Robinson A.J."/>
            <person name="Andreopoulos B."/>
            <person name="LaButti K."/>
            <person name="Kuo A."/>
            <person name="Mondo S."/>
            <person name="Riley R."/>
            <person name="Otillar R."/>
            <person name="Haridas S."/>
            <person name="Lipzen A."/>
            <person name="Grimwood J."/>
            <person name="Schmutz J."/>
            <person name="Clum A."/>
            <person name="Reid I.D."/>
            <person name="Moisan M.C."/>
            <person name="Butler G."/>
            <person name="Nguyen T.T.M."/>
            <person name="Dewar K."/>
            <person name="Conant G."/>
            <person name="Drula E."/>
            <person name="Henrissat B."/>
            <person name="Hansel C."/>
            <person name="Singer S."/>
            <person name="Hutchinson M.I."/>
            <person name="de Vries R.P."/>
            <person name="Natvig D.O."/>
            <person name="Powell A.J."/>
            <person name="Tsang A."/>
            <person name="Grigoriev I.V."/>
        </authorList>
    </citation>
    <scope>NUCLEOTIDE SEQUENCE [LARGE SCALE GENOMIC DNA]</scope>
    <source>
        <strain evidence="2 3">ATCC 24622</strain>
    </source>
</reference>
<protein>
    <submittedName>
        <fullName evidence="2">Uncharacterized protein</fullName>
    </submittedName>
</protein>